<proteinExistence type="predicted"/>
<dbReference type="Proteomes" id="UP001623041">
    <property type="component" value="Unassembled WGS sequence"/>
</dbReference>
<name>A0ABW8RNY8_9BACI</name>
<gene>
    <name evidence="1" type="ORF">ACJEBI_27745</name>
</gene>
<evidence type="ECO:0000313" key="1">
    <source>
        <dbReference type="EMBL" id="MFK9095233.1"/>
    </source>
</evidence>
<protein>
    <submittedName>
        <fullName evidence="1">Uncharacterized protein</fullName>
    </submittedName>
</protein>
<evidence type="ECO:0000313" key="2">
    <source>
        <dbReference type="Proteomes" id="UP001623041"/>
    </source>
</evidence>
<reference evidence="1 2" key="1">
    <citation type="submission" date="2024-11" db="EMBL/GenBank/DDBJ databases">
        <authorList>
            <person name="Lucas J.A."/>
        </authorList>
    </citation>
    <scope>NUCLEOTIDE SEQUENCE [LARGE SCALE GENOMIC DNA]</scope>
    <source>
        <strain evidence="1 2">Z 5.4</strain>
    </source>
</reference>
<comment type="caution">
    <text evidence="1">The sequence shown here is derived from an EMBL/GenBank/DDBJ whole genome shotgun (WGS) entry which is preliminary data.</text>
</comment>
<sequence>MGTVLLAFLDKDRRLKKDKRTDPVAACMFWSLKAILQVSVQLFGLH</sequence>
<accession>A0ABW8RNY8</accession>
<dbReference type="RefSeq" id="WP_406583631.1">
    <property type="nucleotide sequence ID" value="NZ_JBJHQH010000037.1"/>
</dbReference>
<dbReference type="EMBL" id="JBJHQH010000037">
    <property type="protein sequence ID" value="MFK9095233.1"/>
    <property type="molecule type" value="Genomic_DNA"/>
</dbReference>
<organism evidence="1 2">
    <name type="scientific">Bacillus salipaludis</name>
    <dbReference type="NCBI Taxonomy" id="2547811"/>
    <lineage>
        <taxon>Bacteria</taxon>
        <taxon>Bacillati</taxon>
        <taxon>Bacillota</taxon>
        <taxon>Bacilli</taxon>
        <taxon>Bacillales</taxon>
        <taxon>Bacillaceae</taxon>
        <taxon>Bacillus</taxon>
    </lineage>
</organism>
<keyword evidence="2" id="KW-1185">Reference proteome</keyword>